<comment type="caution">
    <text evidence="1">The sequence shown here is derived from an EMBL/GenBank/DDBJ whole genome shotgun (WGS) entry which is preliminary data.</text>
</comment>
<dbReference type="EMBL" id="BAAAQN010000001">
    <property type="protein sequence ID" value="GAA2010881.1"/>
    <property type="molecule type" value="Genomic_DNA"/>
</dbReference>
<protein>
    <submittedName>
        <fullName evidence="1">Uncharacterized protein</fullName>
    </submittedName>
</protein>
<gene>
    <name evidence="1" type="ORF">GCM10009839_01060</name>
</gene>
<sequence>MIGLATVFPVIGFVLINEFGRRDCPPAQKQTAADLYNVISATVVSPTVSHSPTFCDGDDPNPQVVAAFNGPSSAPDVVAAYRRHAAEVGWREGMAIGSLWLCFDGALADGTRIEVQVSPNTEANDGTAPAFFVTGFYSGGPMNVAAYCHDSR</sequence>
<evidence type="ECO:0000313" key="1">
    <source>
        <dbReference type="EMBL" id="GAA2010881.1"/>
    </source>
</evidence>
<evidence type="ECO:0000313" key="2">
    <source>
        <dbReference type="Proteomes" id="UP001500751"/>
    </source>
</evidence>
<reference evidence="2" key="1">
    <citation type="journal article" date="2019" name="Int. J. Syst. Evol. Microbiol.">
        <title>The Global Catalogue of Microorganisms (GCM) 10K type strain sequencing project: providing services to taxonomists for standard genome sequencing and annotation.</title>
        <authorList>
            <consortium name="The Broad Institute Genomics Platform"/>
            <consortium name="The Broad Institute Genome Sequencing Center for Infectious Disease"/>
            <person name="Wu L."/>
            <person name="Ma J."/>
        </authorList>
    </citation>
    <scope>NUCLEOTIDE SEQUENCE [LARGE SCALE GENOMIC DNA]</scope>
    <source>
        <strain evidence="2">JCM 16014</strain>
    </source>
</reference>
<name>A0ABP5EXF9_9ACTN</name>
<keyword evidence="2" id="KW-1185">Reference proteome</keyword>
<accession>A0ABP5EXF9</accession>
<organism evidence="1 2">
    <name type="scientific">Catenulispora yoronensis</name>
    <dbReference type="NCBI Taxonomy" id="450799"/>
    <lineage>
        <taxon>Bacteria</taxon>
        <taxon>Bacillati</taxon>
        <taxon>Actinomycetota</taxon>
        <taxon>Actinomycetes</taxon>
        <taxon>Catenulisporales</taxon>
        <taxon>Catenulisporaceae</taxon>
        <taxon>Catenulispora</taxon>
    </lineage>
</organism>
<dbReference type="Proteomes" id="UP001500751">
    <property type="component" value="Unassembled WGS sequence"/>
</dbReference>
<proteinExistence type="predicted"/>